<evidence type="ECO:0000256" key="10">
    <source>
        <dbReference type="ARBA" id="ARBA00023136"/>
    </source>
</evidence>
<dbReference type="VEuPathDB" id="FungiDB:PNEJI1_001887"/>
<feature type="domain" description="Tyrosine specific protein phosphatases" evidence="14">
    <location>
        <begin position="213"/>
        <end position="272"/>
    </location>
</feature>
<dbReference type="SMART" id="SM00195">
    <property type="entry name" value="DSPc"/>
    <property type="match status" value="1"/>
</dbReference>
<evidence type="ECO:0000256" key="5">
    <source>
        <dbReference type="ARBA" id="ARBA00022692"/>
    </source>
</evidence>
<dbReference type="GO" id="GO:0005459">
    <property type="term" value="F:UDP-galactose transmembrane transporter activity"/>
    <property type="evidence" value="ECO:0007669"/>
    <property type="project" value="TreeGrafter"/>
</dbReference>
<evidence type="ECO:0000256" key="6">
    <source>
        <dbReference type="ARBA" id="ARBA00022801"/>
    </source>
</evidence>
<evidence type="ECO:0000256" key="7">
    <source>
        <dbReference type="ARBA" id="ARBA00022824"/>
    </source>
</evidence>
<evidence type="ECO:0000256" key="3">
    <source>
        <dbReference type="ARBA" id="ARBA00022448"/>
    </source>
</evidence>
<feature type="transmembrane region" description="Helical" evidence="12">
    <location>
        <begin position="453"/>
        <end position="475"/>
    </location>
</feature>
<dbReference type="GO" id="GO:0005460">
    <property type="term" value="F:UDP-glucose transmembrane transporter activity"/>
    <property type="evidence" value="ECO:0007669"/>
    <property type="project" value="TreeGrafter"/>
</dbReference>
<dbReference type="EMBL" id="CAKM01000130">
    <property type="protein sequence ID" value="CCJ28886.1"/>
    <property type="molecule type" value="Genomic_DNA"/>
</dbReference>
<comment type="subcellular location">
    <subcellularLocation>
        <location evidence="1">Endoplasmic reticulum membrane</location>
        <topology evidence="1">Multi-pass membrane protein</topology>
    </subcellularLocation>
</comment>
<evidence type="ECO:0000313" key="15">
    <source>
        <dbReference type="EMBL" id="CCJ28886.1"/>
    </source>
</evidence>
<dbReference type="AlphaFoldDB" id="L0P934"/>
<evidence type="ECO:0000259" key="13">
    <source>
        <dbReference type="PROSITE" id="PS50054"/>
    </source>
</evidence>
<dbReference type="SUPFAM" id="SSF103481">
    <property type="entry name" value="Multidrug resistance efflux transporter EmrE"/>
    <property type="match status" value="1"/>
</dbReference>
<feature type="transmembrane region" description="Helical" evidence="12">
    <location>
        <begin position="496"/>
        <end position="514"/>
    </location>
</feature>
<evidence type="ECO:0000256" key="4">
    <source>
        <dbReference type="ARBA" id="ARBA00022597"/>
    </source>
</evidence>
<dbReference type="SUPFAM" id="SSF52799">
    <property type="entry name" value="(Phosphotyrosine protein) phosphatases II"/>
    <property type="match status" value="1"/>
</dbReference>
<dbReference type="PANTHER" id="PTHR10778:SF10">
    <property type="entry name" value="SOLUTE CARRIER FAMILY 35 MEMBER B1"/>
    <property type="match status" value="1"/>
</dbReference>
<dbReference type="InParanoid" id="L0P934"/>
<keyword evidence="5 12" id="KW-0812">Transmembrane</keyword>
<dbReference type="CDD" id="cd14521">
    <property type="entry name" value="DSP_fungal_SDP1-like"/>
    <property type="match status" value="1"/>
</dbReference>
<gene>
    <name evidence="15" type="ORF">PNEJI1_001887</name>
</gene>
<sequence length="581" mass="66452">MRDQSSQKVQESADSSNLKSRNYFLNQPISSKKVRNTKNLSLKNINNTNQHIKEISTVVSPLSKQYLVKQKNESFTSTNNHTLLNIIFKNKIYSQNTQMLFENDYNCRKKSNTYDNKPVCIIEPNLWLFAEPETHIAEKFNVVINVAKEVKNPFLSQISLDESSSKKIENISNEKFFQKNLLPIESSILPPIIINKIEYLHVLWDHNTSTLSIDLPPLIDYITKKSIQENKKVLIHCQCGISRSASLIIAYVMKSLGLNIDSAYSYVKNKSPWIGPNMSLIYQLYDFNNFLYGKKSPDNKKQTSPNIEISAPNNYRKAILNKQKSMDALKTLGSLNIALSSSLASLTSHISLKHINYPTHILGKSCKLIPVMAIHTIFYKTRFARYKYLIVAIVTSGIIIFTLCDSQLSSKTKKKQLSNNIWGLFLLSINLLLDGYTNSTQDQIFKVFPYVSGPWMMMSMNIVSTIGMILYLFCFTNELITTYEFVKKYPSTTRDIIIYGCLGAIGQLFIFHTLEKFGSLILITITLTRKMLTLLISLIWFNHKLTIGQWIGIGLVFYGATLEAYMKHTQLTKKNHKHTKS</sequence>
<name>L0P934_PNEJI</name>
<reference evidence="15 16" key="1">
    <citation type="journal article" date="2012" name="MBio">
        <title>De novo assembly of the Pneumocystis jirovecii genome from a single bronchoalveolar lavage fluid specimen from a patient.</title>
        <authorList>
            <person name="Cisse O.H."/>
            <person name="Pagni M."/>
            <person name="Hauser P.M."/>
        </authorList>
    </citation>
    <scope>NUCLEOTIDE SEQUENCE [LARGE SCALE GENOMIC DNA]</scope>
    <source>
        <strain evidence="15 16">SE8</strain>
    </source>
</reference>
<dbReference type="InterPro" id="IPR000387">
    <property type="entry name" value="Tyr_Pase_dom"/>
</dbReference>
<keyword evidence="9 12" id="KW-1133">Transmembrane helix</keyword>
<evidence type="ECO:0000256" key="12">
    <source>
        <dbReference type="SAM" id="Phobius"/>
    </source>
</evidence>
<dbReference type="Pfam" id="PF08449">
    <property type="entry name" value="UAA"/>
    <property type="match status" value="1"/>
</dbReference>
<feature type="transmembrane region" description="Helical" evidence="12">
    <location>
        <begin position="520"/>
        <end position="541"/>
    </location>
</feature>
<dbReference type="InterPro" id="IPR013657">
    <property type="entry name" value="SCL35B1-4/HUT1"/>
</dbReference>
<keyword evidence="4" id="KW-0762">Sugar transport</keyword>
<protein>
    <recommendedName>
        <fullName evidence="11">UDP-galactose transporter homolog 1</fullName>
    </recommendedName>
</protein>
<evidence type="ECO:0000256" key="9">
    <source>
        <dbReference type="ARBA" id="ARBA00022989"/>
    </source>
</evidence>
<dbReference type="Gene3D" id="3.90.190.10">
    <property type="entry name" value="Protein tyrosine phosphatase superfamily"/>
    <property type="match status" value="1"/>
</dbReference>
<dbReference type="InterPro" id="IPR037185">
    <property type="entry name" value="EmrE-like"/>
</dbReference>
<dbReference type="Proteomes" id="UP000010422">
    <property type="component" value="Unassembled WGS sequence"/>
</dbReference>
<dbReference type="InterPro" id="IPR016130">
    <property type="entry name" value="Tyr_Pase_AS"/>
</dbReference>
<evidence type="ECO:0000256" key="2">
    <source>
        <dbReference type="ARBA" id="ARBA00010694"/>
    </source>
</evidence>
<feature type="transmembrane region" description="Helical" evidence="12">
    <location>
        <begin position="416"/>
        <end position="433"/>
    </location>
</feature>
<dbReference type="GO" id="GO:0000139">
    <property type="term" value="C:Golgi membrane"/>
    <property type="evidence" value="ECO:0007669"/>
    <property type="project" value="TreeGrafter"/>
</dbReference>
<evidence type="ECO:0000259" key="14">
    <source>
        <dbReference type="PROSITE" id="PS50056"/>
    </source>
</evidence>
<keyword evidence="8" id="KW-0904">Protein phosphatase</keyword>
<feature type="domain" description="Tyrosine-protein phosphatase" evidence="13">
    <location>
        <begin position="117"/>
        <end position="293"/>
    </location>
</feature>
<comment type="caution">
    <text evidence="15">The sequence shown here is derived from an EMBL/GenBank/DDBJ whole genome shotgun (WGS) entry which is preliminary data.</text>
</comment>
<evidence type="ECO:0000256" key="11">
    <source>
        <dbReference type="ARBA" id="ARBA00041103"/>
    </source>
</evidence>
<evidence type="ECO:0000256" key="8">
    <source>
        <dbReference type="ARBA" id="ARBA00022912"/>
    </source>
</evidence>
<feature type="transmembrane region" description="Helical" evidence="12">
    <location>
        <begin position="386"/>
        <end position="404"/>
    </location>
</feature>
<dbReference type="PROSITE" id="PS00383">
    <property type="entry name" value="TYR_PHOSPHATASE_1"/>
    <property type="match status" value="1"/>
</dbReference>
<evidence type="ECO:0000256" key="1">
    <source>
        <dbReference type="ARBA" id="ARBA00004477"/>
    </source>
</evidence>
<keyword evidence="3" id="KW-0813">Transport</keyword>
<accession>L0P934</accession>
<dbReference type="GO" id="GO:0005789">
    <property type="term" value="C:endoplasmic reticulum membrane"/>
    <property type="evidence" value="ECO:0007669"/>
    <property type="project" value="UniProtKB-SubCell"/>
</dbReference>
<dbReference type="PROSITE" id="PS50056">
    <property type="entry name" value="TYR_PHOSPHATASE_2"/>
    <property type="match status" value="1"/>
</dbReference>
<proteinExistence type="inferred from homology"/>
<organism evidence="16">
    <name type="scientific">Pneumocystis jirovecii</name>
    <name type="common">Human pneumocystis pneumonia agent</name>
    <dbReference type="NCBI Taxonomy" id="42068"/>
    <lineage>
        <taxon>Eukaryota</taxon>
        <taxon>Fungi</taxon>
        <taxon>Dikarya</taxon>
        <taxon>Ascomycota</taxon>
        <taxon>Taphrinomycotina</taxon>
        <taxon>Pneumocystomycetes</taxon>
        <taxon>Pneumocystaceae</taxon>
        <taxon>Pneumocystis</taxon>
    </lineage>
</organism>
<keyword evidence="10 12" id="KW-0472">Membrane</keyword>
<keyword evidence="7" id="KW-0256">Endoplasmic reticulum</keyword>
<dbReference type="InterPro" id="IPR029021">
    <property type="entry name" value="Prot-tyrosine_phosphatase-like"/>
</dbReference>
<evidence type="ECO:0000313" key="16">
    <source>
        <dbReference type="Proteomes" id="UP000010422"/>
    </source>
</evidence>
<dbReference type="Pfam" id="PF00782">
    <property type="entry name" value="DSPc"/>
    <property type="match status" value="1"/>
</dbReference>
<dbReference type="GO" id="GO:0004721">
    <property type="term" value="F:phosphoprotein phosphatase activity"/>
    <property type="evidence" value="ECO:0007669"/>
    <property type="project" value="UniProtKB-KW"/>
</dbReference>
<dbReference type="PANTHER" id="PTHR10778">
    <property type="entry name" value="SOLUTE CARRIER FAMILY 35 MEMBER B"/>
    <property type="match status" value="1"/>
</dbReference>
<keyword evidence="6" id="KW-0378">Hydrolase</keyword>
<dbReference type="STRING" id="1209962.L0P934"/>
<dbReference type="InterPro" id="IPR000340">
    <property type="entry name" value="Dual-sp_phosphatase_cat-dom"/>
</dbReference>
<comment type="similarity">
    <text evidence="2">Belongs to the nucleotide-sugar transporter family. SLC35B subfamily.</text>
</comment>
<dbReference type="InterPro" id="IPR020422">
    <property type="entry name" value="TYR_PHOSPHATASE_DUAL_dom"/>
</dbReference>
<dbReference type="PROSITE" id="PS50054">
    <property type="entry name" value="TYR_PHOSPHATASE_DUAL"/>
    <property type="match status" value="1"/>
</dbReference>